<feature type="region of interest" description="Disordered" evidence="5">
    <location>
        <begin position="499"/>
        <end position="531"/>
    </location>
</feature>
<dbReference type="Pfam" id="PF22936">
    <property type="entry name" value="Pol_BBD"/>
    <property type="match status" value="1"/>
</dbReference>
<name>A0A151T234_CAJCA</name>
<dbReference type="Gramene" id="C.cajan_22792.t">
    <property type="protein sequence ID" value="C.cajan_22792.t.cds1"/>
    <property type="gene ID" value="C.cajan_22792"/>
</dbReference>
<gene>
    <name evidence="7" type="ORF">KK1_023465</name>
</gene>
<dbReference type="InterPro" id="IPR057670">
    <property type="entry name" value="SH3_retrovirus"/>
</dbReference>
<evidence type="ECO:0000256" key="4">
    <source>
        <dbReference type="ARBA" id="ARBA00022801"/>
    </source>
</evidence>
<dbReference type="GO" id="GO:0003676">
    <property type="term" value="F:nucleic acid binding"/>
    <property type="evidence" value="ECO:0007669"/>
    <property type="project" value="InterPro"/>
</dbReference>
<dbReference type="GO" id="GO:0015074">
    <property type="term" value="P:DNA integration"/>
    <property type="evidence" value="ECO:0007669"/>
    <property type="project" value="InterPro"/>
</dbReference>
<dbReference type="Pfam" id="PF13976">
    <property type="entry name" value="gag_pre-integrs"/>
    <property type="match status" value="1"/>
</dbReference>
<dbReference type="Pfam" id="PF07727">
    <property type="entry name" value="RVT_2"/>
    <property type="match status" value="1"/>
</dbReference>
<keyword evidence="4" id="KW-0378">Hydrolase</keyword>
<dbReference type="InterPro" id="IPR012337">
    <property type="entry name" value="RNaseH-like_sf"/>
</dbReference>
<dbReference type="Proteomes" id="UP000075243">
    <property type="component" value="Chromosome 9"/>
</dbReference>
<dbReference type="InterPro" id="IPR013103">
    <property type="entry name" value="RVT_2"/>
</dbReference>
<dbReference type="InterPro" id="IPR054722">
    <property type="entry name" value="PolX-like_BBD"/>
</dbReference>
<feature type="compositionally biased region" description="Low complexity" evidence="5">
    <location>
        <begin position="499"/>
        <end position="517"/>
    </location>
</feature>
<evidence type="ECO:0000313" key="8">
    <source>
        <dbReference type="Proteomes" id="UP000075243"/>
    </source>
</evidence>
<dbReference type="InterPro" id="IPR036397">
    <property type="entry name" value="RNaseH_sf"/>
</dbReference>
<dbReference type="InterPro" id="IPR043502">
    <property type="entry name" value="DNA/RNA_pol_sf"/>
</dbReference>
<dbReference type="EMBL" id="CM003611">
    <property type="protein sequence ID" value="KYP61041.1"/>
    <property type="molecule type" value="Genomic_DNA"/>
</dbReference>
<dbReference type="InterPro" id="IPR025724">
    <property type="entry name" value="GAG-pre-integrase_dom"/>
</dbReference>
<dbReference type="GO" id="GO:0046872">
    <property type="term" value="F:metal ion binding"/>
    <property type="evidence" value="ECO:0007669"/>
    <property type="project" value="UniProtKB-KW"/>
</dbReference>
<dbReference type="GO" id="GO:0006508">
    <property type="term" value="P:proteolysis"/>
    <property type="evidence" value="ECO:0007669"/>
    <property type="project" value="UniProtKB-KW"/>
</dbReference>
<dbReference type="PANTHER" id="PTHR42648:SF31">
    <property type="entry name" value="RNA-DIRECTED DNA POLYMERASE"/>
    <property type="match status" value="1"/>
</dbReference>
<keyword evidence="2" id="KW-0479">Metal-binding</keyword>
<evidence type="ECO:0000259" key="6">
    <source>
        <dbReference type="PROSITE" id="PS50994"/>
    </source>
</evidence>
<evidence type="ECO:0000313" key="7">
    <source>
        <dbReference type="EMBL" id="KYP61041.1"/>
    </source>
</evidence>
<dbReference type="InterPro" id="IPR039537">
    <property type="entry name" value="Retrotran_Ty1/copia-like"/>
</dbReference>
<proteinExistence type="predicted"/>
<sequence length="788" mass="90264">MNSSLSYYFTDYVIKPITVKLPNGQHVHATHSGVVKFSDQFILSNVLYIPDFSFNLISISKLVSTLRCKLTFLPDSCVIQYLNTLKRIGIVDVCNGLYTLEARPVTMSPTCSSVIHPVSIVVPIDLWHFRLGHPSCKRLESMMKQYPYITINKNFSCSTCHYSKQRKLLFSLSISKTSRAFEIIHVDIWGPCSVISMHGHRYFLTIVDDFTRYTWVYLMNSKSETRKHIINFISLVERQFDTKVKIIRSDNGAEFLMNNFYQEKGIIHQTSCIETPEQNGIVERKHQHLLNVTRALLFHNGLPPLFWCFAIQHAATIINCIPTPILHETSPFIKLYNKQYDISLFRVFGCLCYESTLVANRKKLDARADPCIFLGFKNYTKGYLLYNLKTHSLDVSRNVIFYENHFPYIKCFNTQTDTPLSNAQTDNTFLSTNYNFQPTSKATVAHDRPVTFTPAAEQLLFSSINAPHHTSNQPQPELHSSDQIEPEYLNSNELTLSQPSFSESNNQLSSSDQSSPIIYPPPTQIRRSSRTHLPPSYLKDFHCNIASTIPTSSTVRYPLHSFLSYNRLSNSFHHFVCSISVTIEPHSYSEASKLECWVKAMKDELAALKMNNTWTLTNLPPDKVPIGCRWVYKVKHNADGTIERYKARLVSKGYNQLEDLDFLDTFSPVAKITTFRMLLALASINNWYLKQLDVNNAFLHGELHEEVYMHVPPGLTAQPGQVCLLKRSLYGLKQASRQWYAKLSSFLLLHGYHHSQADHSLFLKFSGPNITTLLIYVDDIVLYGNDLS</sequence>
<protein>
    <submittedName>
        <fullName evidence="7">Retrovirus-related Pol polyprotein from transposon TNT 1-94</fullName>
    </submittedName>
</protein>
<keyword evidence="8" id="KW-1185">Reference proteome</keyword>
<evidence type="ECO:0000256" key="2">
    <source>
        <dbReference type="ARBA" id="ARBA00022723"/>
    </source>
</evidence>
<dbReference type="PANTHER" id="PTHR42648">
    <property type="entry name" value="TRANSPOSASE, PUTATIVE-RELATED"/>
    <property type="match status" value="1"/>
</dbReference>
<dbReference type="SUPFAM" id="SSF53098">
    <property type="entry name" value="Ribonuclease H-like"/>
    <property type="match status" value="1"/>
</dbReference>
<dbReference type="Pfam" id="PF25597">
    <property type="entry name" value="SH3_retrovirus"/>
    <property type="match status" value="1"/>
</dbReference>
<dbReference type="InterPro" id="IPR001584">
    <property type="entry name" value="Integrase_cat-core"/>
</dbReference>
<dbReference type="AlphaFoldDB" id="A0A151T234"/>
<keyword evidence="3" id="KW-0064">Aspartyl protease</keyword>
<keyword evidence="1" id="KW-0645">Protease</keyword>
<accession>A0A151T234</accession>
<dbReference type="GO" id="GO:0004190">
    <property type="term" value="F:aspartic-type endopeptidase activity"/>
    <property type="evidence" value="ECO:0007669"/>
    <property type="project" value="UniProtKB-KW"/>
</dbReference>
<evidence type="ECO:0000256" key="3">
    <source>
        <dbReference type="ARBA" id="ARBA00022750"/>
    </source>
</evidence>
<evidence type="ECO:0000256" key="1">
    <source>
        <dbReference type="ARBA" id="ARBA00022670"/>
    </source>
</evidence>
<evidence type="ECO:0000256" key="5">
    <source>
        <dbReference type="SAM" id="MobiDB-lite"/>
    </source>
</evidence>
<dbReference type="SUPFAM" id="SSF56672">
    <property type="entry name" value="DNA/RNA polymerases"/>
    <property type="match status" value="1"/>
</dbReference>
<organism evidence="7 8">
    <name type="scientific">Cajanus cajan</name>
    <name type="common">Pigeon pea</name>
    <name type="synonym">Cajanus indicus</name>
    <dbReference type="NCBI Taxonomy" id="3821"/>
    <lineage>
        <taxon>Eukaryota</taxon>
        <taxon>Viridiplantae</taxon>
        <taxon>Streptophyta</taxon>
        <taxon>Embryophyta</taxon>
        <taxon>Tracheophyta</taxon>
        <taxon>Spermatophyta</taxon>
        <taxon>Magnoliopsida</taxon>
        <taxon>eudicotyledons</taxon>
        <taxon>Gunneridae</taxon>
        <taxon>Pentapetalae</taxon>
        <taxon>rosids</taxon>
        <taxon>fabids</taxon>
        <taxon>Fabales</taxon>
        <taxon>Fabaceae</taxon>
        <taxon>Papilionoideae</taxon>
        <taxon>50 kb inversion clade</taxon>
        <taxon>NPAAA clade</taxon>
        <taxon>indigoferoid/millettioid clade</taxon>
        <taxon>Phaseoleae</taxon>
        <taxon>Cajanus</taxon>
    </lineage>
</organism>
<dbReference type="Gene3D" id="3.30.420.10">
    <property type="entry name" value="Ribonuclease H-like superfamily/Ribonuclease H"/>
    <property type="match status" value="1"/>
</dbReference>
<dbReference type="PROSITE" id="PS50994">
    <property type="entry name" value="INTEGRASE"/>
    <property type="match status" value="1"/>
</dbReference>
<dbReference type="Pfam" id="PF00665">
    <property type="entry name" value="rve"/>
    <property type="match status" value="1"/>
</dbReference>
<reference evidence="7 8" key="1">
    <citation type="journal article" date="2012" name="Nat. Biotechnol.">
        <title>Draft genome sequence of pigeonpea (Cajanus cajan), an orphan legume crop of resource-poor farmers.</title>
        <authorList>
            <person name="Varshney R.K."/>
            <person name="Chen W."/>
            <person name="Li Y."/>
            <person name="Bharti A.K."/>
            <person name="Saxena R.K."/>
            <person name="Schlueter J.A."/>
            <person name="Donoghue M.T."/>
            <person name="Azam S."/>
            <person name="Fan G."/>
            <person name="Whaley A.M."/>
            <person name="Farmer A.D."/>
            <person name="Sheridan J."/>
            <person name="Iwata A."/>
            <person name="Tuteja R."/>
            <person name="Penmetsa R.V."/>
            <person name="Wu W."/>
            <person name="Upadhyaya H.D."/>
            <person name="Yang S.P."/>
            <person name="Shah T."/>
            <person name="Saxena K.B."/>
            <person name="Michael T."/>
            <person name="McCombie W.R."/>
            <person name="Yang B."/>
            <person name="Zhang G."/>
            <person name="Yang H."/>
            <person name="Wang J."/>
            <person name="Spillane C."/>
            <person name="Cook D.R."/>
            <person name="May G.D."/>
            <person name="Xu X."/>
            <person name="Jackson S.A."/>
        </authorList>
    </citation>
    <scope>NUCLEOTIDE SEQUENCE [LARGE SCALE GENOMIC DNA]</scope>
    <source>
        <strain evidence="8">cv. Asha</strain>
    </source>
</reference>
<feature type="domain" description="Integrase catalytic" evidence="6">
    <location>
        <begin position="176"/>
        <end position="339"/>
    </location>
</feature>